<evidence type="ECO:0000256" key="6">
    <source>
        <dbReference type="ARBA" id="ARBA00022833"/>
    </source>
</evidence>
<dbReference type="PANTHER" id="PTHR47466">
    <property type="match status" value="1"/>
</dbReference>
<evidence type="ECO:0000256" key="5">
    <source>
        <dbReference type="ARBA" id="ARBA00022801"/>
    </source>
</evidence>
<sequence length="357" mass="39375">MKKSILFGIWLFVSCLTACTDKTESGGSGGSSGGSSGYEGRPLPVVFHVLYEDATDAQQNPAQSVFVRHINRLNAFYAATLFGGGASVAVNVSFKLAATDPQGNKMAEPGIHRVSYAGAGSMDPVAFMDSKHPEGSANAGIFWDPNQYVNIWVFGFKSSQEEADAGATVTGITHLPFAASRYPLDGLVLDEKDVYQDYLPTYMHGMTLNNSFFSEEEGAFTLWHEMGHYLGLFHAFADGQGDLCADVDDYGDDYCSDTPKYSRPEYMVLFNELNKPETTEEEWKQLEYRTSCSGVRFRSTNVMDYYLGDRTSVTADQRDRIDFVLNHSPLIPRTSTKSVADRPLADPALEPKPILME</sequence>
<comment type="similarity">
    <text evidence="1">Belongs to the peptidase M43B family.</text>
</comment>
<dbReference type="RefSeq" id="WP_118656822.1">
    <property type="nucleotide sequence ID" value="NZ_JACOOK010000004.1"/>
</dbReference>
<evidence type="ECO:0000313" key="13">
    <source>
        <dbReference type="Proteomes" id="UP000636891"/>
    </source>
</evidence>
<evidence type="ECO:0000256" key="10">
    <source>
        <dbReference type="SAM" id="SignalP"/>
    </source>
</evidence>
<reference evidence="12 13" key="1">
    <citation type="submission" date="2020-08" db="EMBL/GenBank/DDBJ databases">
        <title>Genome public.</title>
        <authorList>
            <person name="Liu C."/>
            <person name="Sun Q."/>
        </authorList>
    </citation>
    <scope>NUCLEOTIDE SEQUENCE [LARGE SCALE GENOMIC DNA]</scope>
    <source>
        <strain evidence="12 13">New-7</strain>
    </source>
</reference>
<feature type="chain" id="PRO_5046461980" evidence="10">
    <location>
        <begin position="19"/>
        <end position="357"/>
    </location>
</feature>
<keyword evidence="5" id="KW-0378">Hydrolase</keyword>
<dbReference type="InterPro" id="IPR024079">
    <property type="entry name" value="MetalloPept_cat_dom_sf"/>
</dbReference>
<keyword evidence="2" id="KW-0645">Protease</keyword>
<dbReference type="PROSITE" id="PS51257">
    <property type="entry name" value="PROKAR_LIPOPROTEIN"/>
    <property type="match status" value="1"/>
</dbReference>
<keyword evidence="12" id="KW-0449">Lipoprotein</keyword>
<keyword evidence="13" id="KW-1185">Reference proteome</keyword>
<gene>
    <name evidence="12" type="ORF">H8S08_09330</name>
</gene>
<feature type="region of interest" description="Disordered" evidence="9">
    <location>
        <begin position="335"/>
        <end position="357"/>
    </location>
</feature>
<proteinExistence type="inferred from homology"/>
<keyword evidence="4 10" id="KW-0732">Signal</keyword>
<dbReference type="NCBIfam" id="TIGR03952">
    <property type="entry name" value="metzin_BF0631"/>
    <property type="match status" value="1"/>
</dbReference>
<feature type="signal peptide" evidence="10">
    <location>
        <begin position="1"/>
        <end position="18"/>
    </location>
</feature>
<comment type="caution">
    <text evidence="12">The sequence shown here is derived from an EMBL/GenBank/DDBJ whole genome shotgun (WGS) entry which is preliminary data.</text>
</comment>
<evidence type="ECO:0000256" key="2">
    <source>
        <dbReference type="ARBA" id="ARBA00022670"/>
    </source>
</evidence>
<keyword evidence="8" id="KW-1015">Disulfide bond</keyword>
<keyword evidence="6" id="KW-0862">Zinc</keyword>
<dbReference type="EMBL" id="JACOOK010000004">
    <property type="protein sequence ID" value="MBC5617213.1"/>
    <property type="molecule type" value="Genomic_DNA"/>
</dbReference>
<dbReference type="Gene3D" id="3.40.390.10">
    <property type="entry name" value="Collagenase (Catalytic Domain)"/>
    <property type="match status" value="1"/>
</dbReference>
<evidence type="ECO:0000256" key="7">
    <source>
        <dbReference type="ARBA" id="ARBA00023049"/>
    </source>
</evidence>
<dbReference type="InterPro" id="IPR008754">
    <property type="entry name" value="Peptidase_M43"/>
</dbReference>
<feature type="domain" description="Peptidase M43 pregnancy-associated plasma-A" evidence="11">
    <location>
        <begin position="142"/>
        <end position="324"/>
    </location>
</feature>
<dbReference type="GO" id="GO:0008237">
    <property type="term" value="F:metallopeptidase activity"/>
    <property type="evidence" value="ECO:0007669"/>
    <property type="project" value="UniProtKB-KW"/>
</dbReference>
<evidence type="ECO:0000256" key="3">
    <source>
        <dbReference type="ARBA" id="ARBA00022723"/>
    </source>
</evidence>
<evidence type="ECO:0000313" key="12">
    <source>
        <dbReference type="EMBL" id="MBC5617213.1"/>
    </source>
</evidence>
<protein>
    <submittedName>
        <fullName evidence="12">Zinc-dependent metalloproteinase lipoprotein</fullName>
    </submittedName>
</protein>
<evidence type="ECO:0000256" key="4">
    <source>
        <dbReference type="ARBA" id="ARBA00022729"/>
    </source>
</evidence>
<keyword evidence="7 12" id="KW-0482">Metalloprotease</keyword>
<accession>A0ABR7CNG9</accession>
<evidence type="ECO:0000256" key="8">
    <source>
        <dbReference type="ARBA" id="ARBA00023157"/>
    </source>
</evidence>
<dbReference type="Pfam" id="PF05572">
    <property type="entry name" value="Peptidase_M43"/>
    <property type="match status" value="1"/>
</dbReference>
<evidence type="ECO:0000259" key="11">
    <source>
        <dbReference type="Pfam" id="PF05572"/>
    </source>
</evidence>
<name>A0ABR7CNG9_9BACT</name>
<evidence type="ECO:0000256" key="9">
    <source>
        <dbReference type="SAM" id="MobiDB-lite"/>
    </source>
</evidence>
<dbReference type="InterPro" id="IPR023852">
    <property type="entry name" value="Metalloproteinase_lipop_BF0631"/>
</dbReference>
<dbReference type="PANTHER" id="PTHR47466:SF1">
    <property type="entry name" value="METALLOPROTEASE MEP1 (AFU_ORTHOLOGUE AFUA_1G07730)-RELATED"/>
    <property type="match status" value="1"/>
</dbReference>
<dbReference type="Proteomes" id="UP000636891">
    <property type="component" value="Unassembled WGS sequence"/>
</dbReference>
<keyword evidence="3" id="KW-0479">Metal-binding</keyword>
<evidence type="ECO:0000256" key="1">
    <source>
        <dbReference type="ARBA" id="ARBA00008721"/>
    </source>
</evidence>
<dbReference type="SUPFAM" id="SSF55486">
    <property type="entry name" value="Metalloproteases ('zincins'), catalytic domain"/>
    <property type="match status" value="2"/>
</dbReference>
<organism evidence="12 13">
    <name type="scientific">Alistipes hominis</name>
    <dbReference type="NCBI Taxonomy" id="2763015"/>
    <lineage>
        <taxon>Bacteria</taxon>
        <taxon>Pseudomonadati</taxon>
        <taxon>Bacteroidota</taxon>
        <taxon>Bacteroidia</taxon>
        <taxon>Bacteroidales</taxon>
        <taxon>Rikenellaceae</taxon>
        <taxon>Alistipes</taxon>
    </lineage>
</organism>